<keyword evidence="2" id="KW-0998">Cell outer membrane</keyword>
<dbReference type="PROSITE" id="PS52016">
    <property type="entry name" value="TONB_DEPENDENT_REC_3"/>
    <property type="match status" value="1"/>
</dbReference>
<dbReference type="NCBIfam" id="TIGR04057">
    <property type="entry name" value="SusC_RagA_signa"/>
    <property type="match status" value="1"/>
</dbReference>
<comment type="similarity">
    <text evidence="2">Belongs to the TonB-dependent receptor family.</text>
</comment>
<dbReference type="GO" id="GO:0015344">
    <property type="term" value="F:siderophore uptake transmembrane transporter activity"/>
    <property type="evidence" value="ECO:0007669"/>
    <property type="project" value="TreeGrafter"/>
</dbReference>
<evidence type="ECO:0000313" key="5">
    <source>
        <dbReference type="EMBL" id="AYL95924.1"/>
    </source>
</evidence>
<dbReference type="InterPro" id="IPR023996">
    <property type="entry name" value="TonB-dep_OMP_SusC/RagA"/>
</dbReference>
<evidence type="ECO:0000256" key="2">
    <source>
        <dbReference type="PROSITE-ProRule" id="PRU01360"/>
    </source>
</evidence>
<dbReference type="NCBIfam" id="TIGR04056">
    <property type="entry name" value="OMP_RagA_SusC"/>
    <property type="match status" value="1"/>
</dbReference>
<dbReference type="SUPFAM" id="SSF49464">
    <property type="entry name" value="Carboxypeptidase regulatory domain-like"/>
    <property type="match status" value="1"/>
</dbReference>
<feature type="chain" id="PRO_5019792997" evidence="3">
    <location>
        <begin position="21"/>
        <end position="1046"/>
    </location>
</feature>
<dbReference type="Proteomes" id="UP000270046">
    <property type="component" value="Chromosome"/>
</dbReference>
<dbReference type="OrthoDB" id="9768177at2"/>
<keyword evidence="2" id="KW-0813">Transport</keyword>
<protein>
    <submittedName>
        <fullName evidence="5">SusC/RagA family TonB-linked outer membrane protein</fullName>
    </submittedName>
</protein>
<keyword evidence="1 3" id="KW-0732">Signal</keyword>
<dbReference type="InterPro" id="IPR008969">
    <property type="entry name" value="CarboxyPept-like_regulatory"/>
</dbReference>
<dbReference type="InterPro" id="IPR012910">
    <property type="entry name" value="Plug_dom"/>
</dbReference>
<proteinExistence type="inferred from homology"/>
<keyword evidence="6" id="KW-1185">Reference proteome</keyword>
<feature type="signal peptide" evidence="3">
    <location>
        <begin position="1"/>
        <end position="20"/>
    </location>
</feature>
<reference evidence="5 6" key="1">
    <citation type="submission" date="2018-10" db="EMBL/GenBank/DDBJ databases">
        <title>Genome sequencing of Mucilaginibacter sp. HYN0043.</title>
        <authorList>
            <person name="Kim M."/>
            <person name="Yi H."/>
        </authorList>
    </citation>
    <scope>NUCLEOTIDE SEQUENCE [LARGE SCALE GENOMIC DNA]</scope>
    <source>
        <strain evidence="5 6">HYN0043</strain>
    </source>
</reference>
<keyword evidence="2" id="KW-1134">Transmembrane beta strand</keyword>
<evidence type="ECO:0000259" key="4">
    <source>
        <dbReference type="Pfam" id="PF07715"/>
    </source>
</evidence>
<dbReference type="Gene3D" id="2.170.130.10">
    <property type="entry name" value="TonB-dependent receptor, plug domain"/>
    <property type="match status" value="1"/>
</dbReference>
<dbReference type="GO" id="GO:0044718">
    <property type="term" value="P:siderophore transmembrane transport"/>
    <property type="evidence" value="ECO:0007669"/>
    <property type="project" value="TreeGrafter"/>
</dbReference>
<dbReference type="InterPro" id="IPR039426">
    <property type="entry name" value="TonB-dep_rcpt-like"/>
</dbReference>
<dbReference type="InterPro" id="IPR023997">
    <property type="entry name" value="TonB-dep_OMP_SusC/RagA_CS"/>
</dbReference>
<feature type="domain" description="TonB-dependent receptor plug" evidence="4">
    <location>
        <begin position="117"/>
        <end position="219"/>
    </location>
</feature>
<dbReference type="Pfam" id="PF13715">
    <property type="entry name" value="CarbopepD_reg_2"/>
    <property type="match status" value="1"/>
</dbReference>
<dbReference type="GO" id="GO:0009279">
    <property type="term" value="C:cell outer membrane"/>
    <property type="evidence" value="ECO:0007669"/>
    <property type="project" value="UniProtKB-SubCell"/>
</dbReference>
<dbReference type="KEGG" id="muh:HYN43_011775"/>
<evidence type="ECO:0000256" key="1">
    <source>
        <dbReference type="ARBA" id="ARBA00022729"/>
    </source>
</evidence>
<sequence length="1046" mass="115898">MKKYKYLLILFFLFPLSLFAQQTTITGKVIDLTDGSTLPGVSVKIKDTNNGVITDVAGKFQLQVPGPNAVLQVSYIGYVTLEIAVKDIKDGTIALKTTSKSLDEVVVVGYGVQKRATITGSIATLQSKEITTTKNESVINMLTGKIPGVRIVQTTAEPGSYANNLNIRGYQGSPLIVIDGVIGGDQSTVGRMDPNEIESISVLKDAAASIYGMRAAGGAILITTKKGGKNGKININYSVNNAIQTFLGMPEGVGAVDYMLLTNEKVKRDFANNFVHNVTPQFQYADFKPWLDGTYKSADWIGLVFRDRANQIQHNLNIDGGTDKINYFFNFGYQKQDGVFKTGDLNYNKYNFRSNVTASITKGLKAQVLTSAWMDEKNLPYTDQWTIYKYTWNQIPTHQIYANDNPLYPAVIDDNMNPSIITDADKVGSKRFRNKNITSQLNLTYDIPGVTGLTAKALFNIDYGVADNNIIRRSFNLYTYKAENDTYIPSLVNSPAGITRQYYTHLNTLSQLTLNYAHTFFKDHNITAMATYEQSHETADNFNAYRDVEIPVDYLFGGLQNSNMAGGMDAGALTDRAHRSIIGRINYDYKGKYLLEGTFRRDGNNLYKPGKDQWGNFLGGSVGWVITKEDFFRKLVSDYILTNLKLRGSYGKVGDEGNAPAFNYINGYTYPVNSYIFGSAAVNGSAPKLGNPGLTWSVNTIQNIALDFGLFGGKVDGTIEVFRNDRTGLPAQPSVALPGTVGAAVPQINYNSDRVQGLDFNLSYRNTFGQVGLNLTGNIGTTRLKALKVLRGNSGNEYDNWKNNQTNRYQNIWWGPEYDGQFTSYNQIYNYGINTGGGNNNVVPGDYYYKDWNNDGVIDGKDDHPIATTDIPLYNYGLTVGVSYKGFDMNMLLQGAAGVYVQYGEQFAEPLMYNRSALTRFLDSWHTVDPSANVFDPNTQWVPGFYPAMGSPSAKGTKAIQSASYLRLKTLEFGYTLSPSILKTIGVRKFRVYVNSYNLLTFTGLKNYDPEHQGPNPRDNGDFGRALGGYTYPMNRTFNLGANVSF</sequence>
<dbReference type="PANTHER" id="PTHR30069:SF29">
    <property type="entry name" value="HEMOGLOBIN AND HEMOGLOBIN-HAPTOGLOBIN-BINDING PROTEIN 1-RELATED"/>
    <property type="match status" value="1"/>
</dbReference>
<dbReference type="AlphaFoldDB" id="A0A494VMQ4"/>
<dbReference type="SUPFAM" id="SSF56935">
    <property type="entry name" value="Porins"/>
    <property type="match status" value="1"/>
</dbReference>
<dbReference type="InterPro" id="IPR037066">
    <property type="entry name" value="Plug_dom_sf"/>
</dbReference>
<accession>A0A494VMQ4</accession>
<comment type="subcellular location">
    <subcellularLocation>
        <location evidence="2">Cell outer membrane</location>
        <topology evidence="2">Multi-pass membrane protein</topology>
    </subcellularLocation>
</comment>
<keyword evidence="2" id="KW-0812">Transmembrane</keyword>
<dbReference type="PANTHER" id="PTHR30069">
    <property type="entry name" value="TONB-DEPENDENT OUTER MEMBRANE RECEPTOR"/>
    <property type="match status" value="1"/>
</dbReference>
<name>A0A494VMQ4_9SPHI</name>
<evidence type="ECO:0000256" key="3">
    <source>
        <dbReference type="SAM" id="SignalP"/>
    </source>
</evidence>
<evidence type="ECO:0000313" key="6">
    <source>
        <dbReference type="Proteomes" id="UP000270046"/>
    </source>
</evidence>
<gene>
    <name evidence="5" type="ORF">HYN43_011775</name>
</gene>
<dbReference type="RefSeq" id="WP_119409533.1">
    <property type="nucleotide sequence ID" value="NZ_CP032869.1"/>
</dbReference>
<keyword evidence="2" id="KW-0472">Membrane</keyword>
<dbReference type="Pfam" id="PF07715">
    <property type="entry name" value="Plug"/>
    <property type="match status" value="1"/>
</dbReference>
<dbReference type="EMBL" id="CP032869">
    <property type="protein sequence ID" value="AYL95924.1"/>
    <property type="molecule type" value="Genomic_DNA"/>
</dbReference>
<dbReference type="Gene3D" id="2.60.40.1120">
    <property type="entry name" value="Carboxypeptidase-like, regulatory domain"/>
    <property type="match status" value="1"/>
</dbReference>
<organism evidence="5 6">
    <name type="scientific">Mucilaginibacter celer</name>
    <dbReference type="NCBI Taxonomy" id="2305508"/>
    <lineage>
        <taxon>Bacteria</taxon>
        <taxon>Pseudomonadati</taxon>
        <taxon>Bacteroidota</taxon>
        <taxon>Sphingobacteriia</taxon>
        <taxon>Sphingobacteriales</taxon>
        <taxon>Sphingobacteriaceae</taxon>
        <taxon>Mucilaginibacter</taxon>
    </lineage>
</organism>